<dbReference type="PROSITE" id="PS50082">
    <property type="entry name" value="WD_REPEATS_2"/>
    <property type="match status" value="2"/>
</dbReference>
<dbReference type="InterPro" id="IPR015943">
    <property type="entry name" value="WD40/YVTN_repeat-like_dom_sf"/>
</dbReference>
<keyword evidence="5" id="KW-0804">Transcription</keyword>
<dbReference type="GeneID" id="87883586"/>
<name>A0AAJ0M2K6_9PEZI</name>
<dbReference type="RefSeq" id="XP_062722398.1">
    <property type="nucleotide sequence ID" value="XM_062864757.1"/>
</dbReference>
<comment type="caution">
    <text evidence="8">The sequence shown here is derived from an EMBL/GenBank/DDBJ whole genome shotgun (WGS) entry which is preliminary data.</text>
</comment>
<protein>
    <submittedName>
        <fullName evidence="8">WD40-repeat-containing domain protein</fullName>
    </submittedName>
</protein>
<evidence type="ECO:0000256" key="7">
    <source>
        <dbReference type="SAM" id="MobiDB-lite"/>
    </source>
</evidence>
<evidence type="ECO:0000256" key="3">
    <source>
        <dbReference type="ARBA" id="ARBA00022737"/>
    </source>
</evidence>
<accession>A0AAJ0M2K6</accession>
<reference evidence="8" key="1">
    <citation type="journal article" date="2023" name="Mol. Phylogenet. Evol.">
        <title>Genome-scale phylogeny and comparative genomics of the fungal order Sordariales.</title>
        <authorList>
            <person name="Hensen N."/>
            <person name="Bonometti L."/>
            <person name="Westerberg I."/>
            <person name="Brannstrom I.O."/>
            <person name="Guillou S."/>
            <person name="Cros-Aarteil S."/>
            <person name="Calhoun S."/>
            <person name="Haridas S."/>
            <person name="Kuo A."/>
            <person name="Mondo S."/>
            <person name="Pangilinan J."/>
            <person name="Riley R."/>
            <person name="LaButti K."/>
            <person name="Andreopoulos B."/>
            <person name="Lipzen A."/>
            <person name="Chen C."/>
            <person name="Yan M."/>
            <person name="Daum C."/>
            <person name="Ng V."/>
            <person name="Clum A."/>
            <person name="Steindorff A."/>
            <person name="Ohm R.A."/>
            <person name="Martin F."/>
            <person name="Silar P."/>
            <person name="Natvig D.O."/>
            <person name="Lalanne C."/>
            <person name="Gautier V."/>
            <person name="Ament-Velasquez S.L."/>
            <person name="Kruys A."/>
            <person name="Hutchinson M.I."/>
            <person name="Powell A.J."/>
            <person name="Barry K."/>
            <person name="Miller A.N."/>
            <person name="Grigoriev I.V."/>
            <person name="Debuchy R."/>
            <person name="Gladieux P."/>
            <person name="Hiltunen Thoren M."/>
            <person name="Johannesson H."/>
        </authorList>
    </citation>
    <scope>NUCLEOTIDE SEQUENCE</scope>
    <source>
        <strain evidence="8">CBS 333.67</strain>
    </source>
</reference>
<evidence type="ECO:0000313" key="8">
    <source>
        <dbReference type="EMBL" id="KAK3306618.1"/>
    </source>
</evidence>
<keyword evidence="9" id="KW-1185">Reference proteome</keyword>
<dbReference type="EMBL" id="JAUDZG010000003">
    <property type="protein sequence ID" value="KAK3306618.1"/>
    <property type="molecule type" value="Genomic_DNA"/>
</dbReference>
<proteinExistence type="inferred from homology"/>
<evidence type="ECO:0000256" key="1">
    <source>
        <dbReference type="ARBA" id="ARBA00008075"/>
    </source>
</evidence>
<keyword evidence="4" id="KW-0805">Transcription regulation</keyword>
<feature type="region of interest" description="Disordered" evidence="7">
    <location>
        <begin position="374"/>
        <end position="396"/>
    </location>
</feature>
<gene>
    <name evidence="8" type="ORF">B0T15DRAFT_394967</name>
</gene>
<dbReference type="SMART" id="SM00320">
    <property type="entry name" value="WD40"/>
    <property type="match status" value="4"/>
</dbReference>
<keyword evidence="3" id="KW-0677">Repeat</keyword>
<dbReference type="AlphaFoldDB" id="A0AAJ0M2K6"/>
<evidence type="ECO:0000256" key="6">
    <source>
        <dbReference type="PROSITE-ProRule" id="PRU00221"/>
    </source>
</evidence>
<sequence>MPSPDVSEWELPRMRTSFIFQVSVLPWLSLFLQDLAEFFDVKFYPYNPPGAPPVFAATSKKHSVICRLTRPTEHGANPCHIIQIIRDQGDTENCASCWSKDPVTQEAWLCVAGSDALIKIYNVVKGSLVKTLVGHGGGINDLATSPDNPLIIASASEDTTIRIWSLADAHEKQPCVCILAGEGHSYDLLSVAFHDNGRYLLSAGHDQVINMWALPTFPAEHVDIPFVMHYPHFSSSEVHNNLVDCVAFHGDLILSRACHEDKIVLWRIEGFSSSDPIPKPLDAPTPTDMAKQTRSYFAPTLSHSRPAMFTRLAQFSTPDCAIQFYLRFSLFRAPGKHPVLAFANAKSKTFFWDFSRFGGYRKYMAELKEAQREGRPLTGGGGVPKPNWLKYPRGKKGPKTTTAAATAAAVQAVVGDGTSSLRSAVSTTGDKESGLSSPDPESVTSLGHTKEALQKWADMYDLTNPFRLVKAHRVYSIEGSFVGRQVGWSPEGDWCVVVGNGNRALLYQRWGKEKGVAIQMS</sequence>
<dbReference type="InterPro" id="IPR051243">
    <property type="entry name" value="PcG_WD-repeat"/>
</dbReference>
<dbReference type="Gene3D" id="2.130.10.10">
    <property type="entry name" value="YVTN repeat-like/Quinoprotein amine dehydrogenase"/>
    <property type="match status" value="1"/>
</dbReference>
<reference evidence="8" key="2">
    <citation type="submission" date="2023-06" db="EMBL/GenBank/DDBJ databases">
        <authorList>
            <consortium name="Lawrence Berkeley National Laboratory"/>
            <person name="Mondo S.J."/>
            <person name="Hensen N."/>
            <person name="Bonometti L."/>
            <person name="Westerberg I."/>
            <person name="Brannstrom I.O."/>
            <person name="Guillou S."/>
            <person name="Cros-Aarteil S."/>
            <person name="Calhoun S."/>
            <person name="Haridas S."/>
            <person name="Kuo A."/>
            <person name="Pangilinan J."/>
            <person name="Riley R."/>
            <person name="Labutti K."/>
            <person name="Andreopoulos B."/>
            <person name="Lipzen A."/>
            <person name="Chen C."/>
            <person name="Yanf M."/>
            <person name="Daum C."/>
            <person name="Ng V."/>
            <person name="Clum A."/>
            <person name="Steindorff A."/>
            <person name="Ohm R."/>
            <person name="Martin F."/>
            <person name="Silar P."/>
            <person name="Natvig D."/>
            <person name="Lalanne C."/>
            <person name="Gautier V."/>
            <person name="Ament-Velasquez S.L."/>
            <person name="Kruys A."/>
            <person name="Hutchinson M.I."/>
            <person name="Powell A.J."/>
            <person name="Barry K."/>
            <person name="Miller A.N."/>
            <person name="Grigoriev I.V."/>
            <person name="Debuchy R."/>
            <person name="Gladieux P."/>
            <person name="Thoren M.H."/>
            <person name="Johannesson H."/>
        </authorList>
    </citation>
    <scope>NUCLEOTIDE SEQUENCE</scope>
    <source>
        <strain evidence="8">CBS 333.67</strain>
    </source>
</reference>
<feature type="region of interest" description="Disordered" evidence="7">
    <location>
        <begin position="421"/>
        <end position="446"/>
    </location>
</feature>
<organism evidence="8 9">
    <name type="scientific">Chaetomium strumarium</name>
    <dbReference type="NCBI Taxonomy" id="1170767"/>
    <lineage>
        <taxon>Eukaryota</taxon>
        <taxon>Fungi</taxon>
        <taxon>Dikarya</taxon>
        <taxon>Ascomycota</taxon>
        <taxon>Pezizomycotina</taxon>
        <taxon>Sordariomycetes</taxon>
        <taxon>Sordariomycetidae</taxon>
        <taxon>Sordariales</taxon>
        <taxon>Chaetomiaceae</taxon>
        <taxon>Chaetomium</taxon>
    </lineage>
</organism>
<dbReference type="Pfam" id="PF00400">
    <property type="entry name" value="WD40"/>
    <property type="match status" value="2"/>
</dbReference>
<evidence type="ECO:0000313" key="9">
    <source>
        <dbReference type="Proteomes" id="UP001273166"/>
    </source>
</evidence>
<comment type="similarity">
    <text evidence="1">Belongs to the WD repeat ESC family.</text>
</comment>
<evidence type="ECO:0000256" key="5">
    <source>
        <dbReference type="ARBA" id="ARBA00023163"/>
    </source>
</evidence>
<dbReference type="InterPro" id="IPR036322">
    <property type="entry name" value="WD40_repeat_dom_sf"/>
</dbReference>
<feature type="repeat" description="WD" evidence="6">
    <location>
        <begin position="132"/>
        <end position="174"/>
    </location>
</feature>
<dbReference type="SUPFAM" id="SSF50978">
    <property type="entry name" value="WD40 repeat-like"/>
    <property type="match status" value="1"/>
</dbReference>
<keyword evidence="2 6" id="KW-0853">WD repeat</keyword>
<evidence type="ECO:0000256" key="2">
    <source>
        <dbReference type="ARBA" id="ARBA00022574"/>
    </source>
</evidence>
<dbReference type="Proteomes" id="UP001273166">
    <property type="component" value="Unassembled WGS sequence"/>
</dbReference>
<dbReference type="PROSITE" id="PS50294">
    <property type="entry name" value="WD_REPEATS_REGION"/>
    <property type="match status" value="2"/>
</dbReference>
<evidence type="ECO:0000256" key="4">
    <source>
        <dbReference type="ARBA" id="ARBA00023015"/>
    </source>
</evidence>
<dbReference type="PANTHER" id="PTHR10253">
    <property type="entry name" value="POLYCOMB PROTEIN"/>
    <property type="match status" value="1"/>
</dbReference>
<feature type="repeat" description="WD" evidence="6">
    <location>
        <begin position="181"/>
        <end position="212"/>
    </location>
</feature>
<dbReference type="InterPro" id="IPR001680">
    <property type="entry name" value="WD40_rpt"/>
</dbReference>